<evidence type="ECO:0000256" key="4">
    <source>
        <dbReference type="ARBA" id="ARBA00022889"/>
    </source>
</evidence>
<evidence type="ECO:0000256" key="10">
    <source>
        <dbReference type="SAM" id="SignalP"/>
    </source>
</evidence>
<dbReference type="Pfam" id="PF00084">
    <property type="entry name" value="Sushi"/>
    <property type="match status" value="1"/>
</dbReference>
<keyword evidence="3" id="KW-0964">Secreted</keyword>
<keyword evidence="7" id="KW-0768">Sushi</keyword>
<dbReference type="InterPro" id="IPR000436">
    <property type="entry name" value="Sushi_SCR_CCP_dom"/>
</dbReference>
<evidence type="ECO:0000313" key="14">
    <source>
        <dbReference type="RefSeq" id="XP_019625071.1"/>
    </source>
</evidence>
<dbReference type="PROSITE" id="PS01286">
    <property type="entry name" value="FA58C_2"/>
    <property type="match status" value="1"/>
</dbReference>
<dbReference type="Proteomes" id="UP000515135">
    <property type="component" value="Unplaced"/>
</dbReference>
<reference evidence="14" key="1">
    <citation type="submission" date="2025-08" db="UniProtKB">
        <authorList>
            <consortium name="RefSeq"/>
        </authorList>
    </citation>
    <scope>IDENTIFICATION</scope>
    <source>
        <tissue evidence="14">Gonad</tissue>
    </source>
</reference>
<dbReference type="PROSITE" id="PS50923">
    <property type="entry name" value="SUSHI"/>
    <property type="match status" value="1"/>
</dbReference>
<dbReference type="InterPro" id="IPR008979">
    <property type="entry name" value="Galactose-bd-like_sf"/>
</dbReference>
<evidence type="ECO:0000256" key="6">
    <source>
        <dbReference type="ARBA" id="ARBA00023157"/>
    </source>
</evidence>
<dbReference type="Pfam" id="PF00754">
    <property type="entry name" value="F5_F8_type_C"/>
    <property type="match status" value="1"/>
</dbReference>
<keyword evidence="9" id="KW-0812">Transmembrane</keyword>
<feature type="domain" description="F5/8 type C" evidence="11">
    <location>
        <begin position="35"/>
        <end position="185"/>
    </location>
</feature>
<protein>
    <submittedName>
        <fullName evidence="14">Discoidin, CUB and LCCL domain-containing protein 2-like</fullName>
    </submittedName>
</protein>
<keyword evidence="9" id="KW-1133">Transmembrane helix</keyword>
<dbReference type="PANTHER" id="PTHR46806:SF5">
    <property type="entry name" value="F5_8 TYPE C DOMAIN-CONTAINING PROTEIN"/>
    <property type="match status" value="1"/>
</dbReference>
<dbReference type="GO" id="GO:0007155">
    <property type="term" value="P:cell adhesion"/>
    <property type="evidence" value="ECO:0007669"/>
    <property type="project" value="UniProtKB-KW"/>
</dbReference>
<dbReference type="FunFam" id="2.60.120.260:FF:000002">
    <property type="entry name" value="Coagulation factor VIII"/>
    <property type="match status" value="1"/>
</dbReference>
<evidence type="ECO:0000256" key="9">
    <source>
        <dbReference type="SAM" id="Phobius"/>
    </source>
</evidence>
<dbReference type="KEGG" id="bbel:109470547"/>
<evidence type="ECO:0000256" key="1">
    <source>
        <dbReference type="ARBA" id="ARBA00004184"/>
    </source>
</evidence>
<dbReference type="InterPro" id="IPR035976">
    <property type="entry name" value="Sushi/SCR/CCP_sf"/>
</dbReference>
<dbReference type="PANTHER" id="PTHR46806">
    <property type="entry name" value="F5/8 TYPE C DOMAIN-CONTAINING PROTEIN"/>
    <property type="match status" value="1"/>
</dbReference>
<gene>
    <name evidence="14" type="primary">LOC109470547</name>
</gene>
<evidence type="ECO:0000259" key="12">
    <source>
        <dbReference type="PROSITE" id="PS50923"/>
    </source>
</evidence>
<dbReference type="PROSITE" id="PS50022">
    <property type="entry name" value="FA58C_3"/>
    <property type="match status" value="1"/>
</dbReference>
<dbReference type="SUPFAM" id="SSF57535">
    <property type="entry name" value="Complement control module/SCR domain"/>
    <property type="match status" value="1"/>
</dbReference>
<dbReference type="RefSeq" id="XP_019625071.1">
    <property type="nucleotide sequence ID" value="XM_019769512.1"/>
</dbReference>
<keyword evidence="5 9" id="KW-0472">Membrane</keyword>
<dbReference type="PROSITE" id="PS01285">
    <property type="entry name" value="FA58C_1"/>
    <property type="match status" value="1"/>
</dbReference>
<feature type="chain" id="PRO_5028036109" evidence="10">
    <location>
        <begin position="30"/>
        <end position="432"/>
    </location>
</feature>
<feature type="transmembrane region" description="Helical" evidence="9">
    <location>
        <begin position="287"/>
        <end position="311"/>
    </location>
</feature>
<sequence length="432" mass="47258">MASTSHSRAYTDLLGYLVIFAVAMDVATASIPATCGRELGMKNNDIRNDQITASSTYQLAGQDPWSAFYARIGNRYAWYPSVDNKNQWLQVDLRKQMVITGVQTQGHYTRAFGSYYVETFKLQFKTDETSSSWLDAFDGKEFEGNNGANRIKHNNFTTPVVASAIRFLPLTWHEGIALRVEILGCDLSDITCREPPTITNTLITTSSSSDSFGAWRKYECAAGFTSPAPDYDLICGINGAWYWTNGAPDCTRIPTTRSTQLPISTVPLVKITTESTAGIAAGLSSNIIPIAAGVGGGLVLLVVIIIIVVVCRRKRQGRSDTVKLEDLSGPRAPTSTGAEERPEEVSMVRNDLYEWEDGTGSTGSRQGEHPEEVGFVRNDVYESVNRTGDESSNVTLLPAHEGTAALYTAVNKNRQGADDTGMVENIIYETRN</sequence>
<dbReference type="GeneID" id="109470547"/>
<evidence type="ECO:0000256" key="2">
    <source>
        <dbReference type="ARBA" id="ARBA00004613"/>
    </source>
</evidence>
<dbReference type="GO" id="GO:0005886">
    <property type="term" value="C:plasma membrane"/>
    <property type="evidence" value="ECO:0007669"/>
    <property type="project" value="TreeGrafter"/>
</dbReference>
<dbReference type="Gene3D" id="2.10.70.10">
    <property type="entry name" value="Complement Module, domain 1"/>
    <property type="match status" value="1"/>
</dbReference>
<dbReference type="Gene3D" id="2.60.120.260">
    <property type="entry name" value="Galactose-binding domain-like"/>
    <property type="match status" value="1"/>
</dbReference>
<keyword evidence="13" id="KW-1185">Reference proteome</keyword>
<comment type="subcellular location">
    <subcellularLocation>
        <location evidence="1">Endomembrane system</location>
        <topology evidence="1">Peripheral membrane protein</topology>
    </subcellularLocation>
    <subcellularLocation>
        <location evidence="2">Secreted</location>
    </subcellularLocation>
</comment>
<dbReference type="GO" id="GO:0012505">
    <property type="term" value="C:endomembrane system"/>
    <property type="evidence" value="ECO:0007669"/>
    <property type="project" value="UniProtKB-SubCell"/>
</dbReference>
<evidence type="ECO:0000256" key="5">
    <source>
        <dbReference type="ARBA" id="ARBA00023136"/>
    </source>
</evidence>
<dbReference type="SMART" id="SM00231">
    <property type="entry name" value="FA58C"/>
    <property type="match status" value="1"/>
</dbReference>
<dbReference type="CDD" id="cd00057">
    <property type="entry name" value="FA58C"/>
    <property type="match status" value="1"/>
</dbReference>
<keyword evidence="10" id="KW-0732">Signal</keyword>
<dbReference type="SUPFAM" id="SSF49785">
    <property type="entry name" value="Galactose-binding domain-like"/>
    <property type="match status" value="1"/>
</dbReference>
<proteinExistence type="predicted"/>
<feature type="domain" description="Sushi" evidence="12">
    <location>
        <begin position="190"/>
        <end position="252"/>
    </location>
</feature>
<name>A0A6P4Z641_BRABE</name>
<evidence type="ECO:0000256" key="8">
    <source>
        <dbReference type="SAM" id="MobiDB-lite"/>
    </source>
</evidence>
<dbReference type="OrthoDB" id="10028859at2759"/>
<organism evidence="13 14">
    <name type="scientific">Branchiostoma belcheri</name>
    <name type="common">Amphioxus</name>
    <dbReference type="NCBI Taxonomy" id="7741"/>
    <lineage>
        <taxon>Eukaryota</taxon>
        <taxon>Metazoa</taxon>
        <taxon>Chordata</taxon>
        <taxon>Cephalochordata</taxon>
        <taxon>Leptocardii</taxon>
        <taxon>Amphioxiformes</taxon>
        <taxon>Branchiostomatidae</taxon>
        <taxon>Branchiostoma</taxon>
    </lineage>
</organism>
<evidence type="ECO:0000256" key="3">
    <source>
        <dbReference type="ARBA" id="ARBA00022525"/>
    </source>
</evidence>
<dbReference type="AlphaFoldDB" id="A0A6P4Z641"/>
<feature type="region of interest" description="Disordered" evidence="8">
    <location>
        <begin position="320"/>
        <end position="344"/>
    </location>
</feature>
<evidence type="ECO:0000256" key="7">
    <source>
        <dbReference type="PROSITE-ProRule" id="PRU00302"/>
    </source>
</evidence>
<dbReference type="InterPro" id="IPR050633">
    <property type="entry name" value="Neuropilin_MCO_CoagFactor"/>
</dbReference>
<comment type="caution">
    <text evidence="7">Lacks conserved residue(s) required for the propagation of feature annotation.</text>
</comment>
<keyword evidence="6 7" id="KW-1015">Disulfide bond</keyword>
<dbReference type="GO" id="GO:0038023">
    <property type="term" value="F:signaling receptor activity"/>
    <property type="evidence" value="ECO:0007669"/>
    <property type="project" value="TreeGrafter"/>
</dbReference>
<accession>A0A6P4Z641</accession>
<keyword evidence="4" id="KW-0130">Cell adhesion</keyword>
<evidence type="ECO:0000313" key="13">
    <source>
        <dbReference type="Proteomes" id="UP000515135"/>
    </source>
</evidence>
<dbReference type="InterPro" id="IPR000421">
    <property type="entry name" value="FA58C"/>
</dbReference>
<dbReference type="GO" id="GO:0005576">
    <property type="term" value="C:extracellular region"/>
    <property type="evidence" value="ECO:0007669"/>
    <property type="project" value="UniProtKB-SubCell"/>
</dbReference>
<evidence type="ECO:0000259" key="11">
    <source>
        <dbReference type="PROSITE" id="PS50022"/>
    </source>
</evidence>
<feature type="disulfide bond" evidence="7">
    <location>
        <begin position="192"/>
        <end position="235"/>
    </location>
</feature>
<feature type="signal peptide" evidence="10">
    <location>
        <begin position="1"/>
        <end position="29"/>
    </location>
</feature>